<dbReference type="AlphaFoldDB" id="A0A6H1ZGR7"/>
<evidence type="ECO:0000313" key="1">
    <source>
        <dbReference type="EMBL" id="QJA46465.1"/>
    </source>
</evidence>
<evidence type="ECO:0000313" key="2">
    <source>
        <dbReference type="EMBL" id="QJA63254.1"/>
    </source>
</evidence>
<evidence type="ECO:0000313" key="4">
    <source>
        <dbReference type="EMBL" id="QJH95110.1"/>
    </source>
</evidence>
<protein>
    <submittedName>
        <fullName evidence="1">Uncharacterized protein</fullName>
    </submittedName>
</protein>
<dbReference type="EMBL" id="MT142534">
    <property type="protein sequence ID" value="QJA84760.1"/>
    <property type="molecule type" value="Genomic_DNA"/>
</dbReference>
<dbReference type="EMBL" id="MT144613">
    <property type="protein sequence ID" value="QJH95110.1"/>
    <property type="molecule type" value="Genomic_DNA"/>
</dbReference>
<organism evidence="1">
    <name type="scientific">viral metagenome</name>
    <dbReference type="NCBI Taxonomy" id="1070528"/>
    <lineage>
        <taxon>unclassified sequences</taxon>
        <taxon>metagenomes</taxon>
        <taxon>organismal metagenomes</taxon>
    </lineage>
</organism>
<evidence type="ECO:0000313" key="3">
    <source>
        <dbReference type="EMBL" id="QJA84760.1"/>
    </source>
</evidence>
<gene>
    <name evidence="3" type="ORF">MM415A00170_0024</name>
    <name evidence="2" type="ORF">MM415B00642_0023</name>
    <name evidence="1" type="ORF">TM448A00430_0022</name>
    <name evidence="4" type="ORF">TM448B00346_0008</name>
</gene>
<proteinExistence type="predicted"/>
<dbReference type="EMBL" id="MT141493">
    <property type="protein sequence ID" value="QJA63254.1"/>
    <property type="molecule type" value="Genomic_DNA"/>
</dbReference>
<reference evidence="1" key="1">
    <citation type="submission" date="2020-03" db="EMBL/GenBank/DDBJ databases">
        <title>The deep terrestrial virosphere.</title>
        <authorList>
            <person name="Holmfeldt K."/>
            <person name="Nilsson E."/>
            <person name="Simone D."/>
            <person name="Lopez-Fernandez M."/>
            <person name="Wu X."/>
            <person name="de Brujin I."/>
            <person name="Lundin D."/>
            <person name="Andersson A."/>
            <person name="Bertilsson S."/>
            <person name="Dopson M."/>
        </authorList>
    </citation>
    <scope>NUCLEOTIDE SEQUENCE</scope>
    <source>
        <strain evidence="3">MM415A00170</strain>
        <strain evidence="2">MM415B00642</strain>
        <strain evidence="1">TM448A00430</strain>
        <strain evidence="4">TM448B00346</strain>
    </source>
</reference>
<sequence>MNLTTCIKGGSRENKTGYIITFDYDEDTIEFLKANIPHTHREWRPDKKEWWVSQDYESELEKLFRNFNALAHWQKTLF</sequence>
<dbReference type="EMBL" id="MT144011">
    <property type="protein sequence ID" value="QJA46465.1"/>
    <property type="molecule type" value="Genomic_DNA"/>
</dbReference>
<accession>A0A6H1ZGR7</accession>
<name>A0A6H1ZGR7_9ZZZZ</name>